<gene>
    <name evidence="1" type="ORF">QHG74_14330</name>
</gene>
<organism evidence="1 2">
    <name type="scientific">Bacteroides vicugnae</name>
    <dbReference type="NCBI Taxonomy" id="3037989"/>
    <lineage>
        <taxon>Bacteria</taxon>
        <taxon>Pseudomonadati</taxon>
        <taxon>Bacteroidota</taxon>
        <taxon>Bacteroidia</taxon>
        <taxon>Bacteroidales</taxon>
        <taxon>Bacteroidaceae</taxon>
        <taxon>Bacteroides</taxon>
    </lineage>
</organism>
<evidence type="ECO:0000313" key="1">
    <source>
        <dbReference type="EMBL" id="MDY7258890.1"/>
    </source>
</evidence>
<keyword evidence="2" id="KW-1185">Reference proteome</keyword>
<accession>A0ABU5HVI2</accession>
<reference evidence="1 2" key="1">
    <citation type="submission" date="2023-04" db="EMBL/GenBank/DDBJ databases">
        <title>Bacteroides pacosi sp. nov., isolated from the fecal material of an alpaca.</title>
        <authorList>
            <person name="Miller S."/>
            <person name="Hendry M."/>
            <person name="King J."/>
            <person name="Sankaranarayanan K."/>
            <person name="Lawson P.A."/>
        </authorList>
    </citation>
    <scope>NUCLEOTIDE SEQUENCE [LARGE SCALE GENOMIC DNA]</scope>
    <source>
        <strain evidence="1 2">A2-P53</strain>
    </source>
</reference>
<sequence length="49" mass="5353">MNKTILTGLSADYACNSNIRRLTTTLQANGYSTGLAGRSSSTNRFLFHQ</sequence>
<protein>
    <submittedName>
        <fullName evidence="1">Uncharacterized protein</fullName>
    </submittedName>
</protein>
<dbReference type="RefSeq" id="WP_167511870.1">
    <property type="nucleotide sequence ID" value="NZ_JARZAK010000008.1"/>
</dbReference>
<dbReference type="Proteomes" id="UP001292913">
    <property type="component" value="Unassembled WGS sequence"/>
</dbReference>
<name>A0ABU5HVI2_9BACE</name>
<comment type="caution">
    <text evidence="1">The sequence shown here is derived from an EMBL/GenBank/DDBJ whole genome shotgun (WGS) entry which is preliminary data.</text>
</comment>
<proteinExistence type="predicted"/>
<dbReference type="EMBL" id="JARZAK010000008">
    <property type="protein sequence ID" value="MDY7258890.1"/>
    <property type="molecule type" value="Genomic_DNA"/>
</dbReference>
<evidence type="ECO:0000313" key="2">
    <source>
        <dbReference type="Proteomes" id="UP001292913"/>
    </source>
</evidence>